<dbReference type="InterPro" id="IPR007312">
    <property type="entry name" value="Phosphoesterase"/>
</dbReference>
<gene>
    <name evidence="2" type="ORF">ACFO5W_10590</name>
</gene>
<dbReference type="Proteomes" id="UP001595961">
    <property type="component" value="Unassembled WGS sequence"/>
</dbReference>
<dbReference type="Gene3D" id="3.40.720.10">
    <property type="entry name" value="Alkaline Phosphatase, subunit A"/>
    <property type="match status" value="2"/>
</dbReference>
<dbReference type="InterPro" id="IPR017850">
    <property type="entry name" value="Alkaline_phosphatase_core_sf"/>
</dbReference>
<evidence type="ECO:0000313" key="3">
    <source>
        <dbReference type="Proteomes" id="UP001595961"/>
    </source>
</evidence>
<keyword evidence="1" id="KW-0378">Hydrolase</keyword>
<evidence type="ECO:0000256" key="1">
    <source>
        <dbReference type="ARBA" id="ARBA00022801"/>
    </source>
</evidence>
<keyword evidence="3" id="KW-1185">Reference proteome</keyword>
<dbReference type="PANTHER" id="PTHR31956:SF1">
    <property type="entry name" value="NON-SPECIFIC PHOSPHOLIPASE C1"/>
    <property type="match status" value="1"/>
</dbReference>
<proteinExistence type="predicted"/>
<dbReference type="EMBL" id="JBHSGA010000017">
    <property type="protein sequence ID" value="MFC4527077.1"/>
    <property type="molecule type" value="Genomic_DNA"/>
</dbReference>
<name>A0ABV9C2I6_9GAMM</name>
<comment type="caution">
    <text evidence="2">The sequence shown here is derived from an EMBL/GenBank/DDBJ whole genome shotgun (WGS) entry which is preliminary data.</text>
</comment>
<dbReference type="Pfam" id="PF04185">
    <property type="entry name" value="Phosphoesterase"/>
    <property type="match status" value="1"/>
</dbReference>
<dbReference type="PANTHER" id="PTHR31956">
    <property type="entry name" value="NON-SPECIFIC PHOSPHOLIPASE C4-RELATED"/>
    <property type="match status" value="1"/>
</dbReference>
<reference evidence="3" key="1">
    <citation type="journal article" date="2019" name="Int. J. Syst. Evol. Microbiol.">
        <title>The Global Catalogue of Microorganisms (GCM) 10K type strain sequencing project: providing services to taxonomists for standard genome sequencing and annotation.</title>
        <authorList>
            <consortium name="The Broad Institute Genomics Platform"/>
            <consortium name="The Broad Institute Genome Sequencing Center for Infectious Disease"/>
            <person name="Wu L."/>
            <person name="Ma J."/>
        </authorList>
    </citation>
    <scope>NUCLEOTIDE SEQUENCE [LARGE SCALE GENOMIC DNA]</scope>
    <source>
        <strain evidence="3">CCM 4481</strain>
    </source>
</reference>
<accession>A0ABV9C2I6</accession>
<sequence>MPVKHVFVLMLENRSFDHILGYLPGVDGVTPDMSNPNRPGCTPDPVPVSNRAMDRPAVDPAHEFENVWQQLYSVAPGVGASGISSAPPNMQGFVQSQGDGGAMVMDCFADGGAPILQQLASSFVVFNRWFSSMPGPTWPNRFFVHAGSSGGLTNSPSGLTSLSGVTMSSAAFEFQNGSIYDLLDTHKVPWRVYHGDDMPQVLAVGRHVMPFIAGSSNFVSIRPGDSNDPFAAELNSGNYDVGYAFIEPDYNLASNMFFGNSQHPRSRLSSGEALIKYVYETIRNSPVWEDSLLVVTYDEHGGFFDHVAPVQCTAPGDQDLNSSRAENPYSFDFQRYGVRVPAVLVSPWVDPAVENAVCDHTSILRTVCALFGLPSLTARDANATSLMPLLTRNVSRGDDAPKTLNAIGEATDTAAPVPPDVNDTPDPALAGFTRIAASIDIGLRHASAPPAASHALAQVVLPDISVKTVGESLDYINQVTTRLKQHRSRILVK</sequence>
<dbReference type="RefSeq" id="WP_266148976.1">
    <property type="nucleotide sequence ID" value="NZ_CP064028.1"/>
</dbReference>
<evidence type="ECO:0000313" key="2">
    <source>
        <dbReference type="EMBL" id="MFC4527077.1"/>
    </source>
</evidence>
<dbReference type="SUPFAM" id="SSF53649">
    <property type="entry name" value="Alkaline phosphatase-like"/>
    <property type="match status" value="1"/>
</dbReference>
<protein>
    <submittedName>
        <fullName evidence="2">Alkaline phosphatase family protein</fullName>
    </submittedName>
</protein>
<organism evidence="2 3">
    <name type="scientific">Dyella halodurans</name>
    <dbReference type="NCBI Taxonomy" id="1920171"/>
    <lineage>
        <taxon>Bacteria</taxon>
        <taxon>Pseudomonadati</taxon>
        <taxon>Pseudomonadota</taxon>
        <taxon>Gammaproteobacteria</taxon>
        <taxon>Lysobacterales</taxon>
        <taxon>Rhodanobacteraceae</taxon>
        <taxon>Dyella</taxon>
    </lineage>
</organism>